<dbReference type="CDD" id="cd02968">
    <property type="entry name" value="SCO"/>
    <property type="match status" value="1"/>
</dbReference>
<dbReference type="PROSITE" id="PS51257">
    <property type="entry name" value="PROKAR_LIPOPROTEIN"/>
    <property type="match status" value="1"/>
</dbReference>
<protein>
    <submittedName>
        <fullName evidence="3">Photosynthetic protein synthase I</fullName>
    </submittedName>
</protein>
<accession>A0A1W6LEN8</accession>
<keyword evidence="4" id="KW-1185">Reference proteome</keyword>
<evidence type="ECO:0000256" key="1">
    <source>
        <dbReference type="ARBA" id="ARBA00010996"/>
    </source>
</evidence>
<dbReference type="Gene3D" id="3.40.30.10">
    <property type="entry name" value="Glutaredoxin"/>
    <property type="match status" value="1"/>
</dbReference>
<dbReference type="KEGG" id="rgu:A4W93_23715"/>
<dbReference type="EMBL" id="CP015118">
    <property type="protein sequence ID" value="ARN22677.1"/>
    <property type="molecule type" value="Genomic_DNA"/>
</dbReference>
<sequence>MRRRPLLTIAALSALVLATGCDKLMPAKPANYNAVDITGAAYGKALSLTDAEGRTRTLADFGGKYVVVFFGFTQCPDVCPGTLAELAQVKKALGPDGDKVQGVFITVDPDRDTAEVLKGYVTAFDPSFVALRGTPEQVAAVAKDFKVFYQKVPGKEPGSYTMDHTAGSYVFDTKGNVRLFTRYGTGADALTSDLKQLMKAG</sequence>
<dbReference type="InterPro" id="IPR003782">
    <property type="entry name" value="SCO1/SenC"/>
</dbReference>
<dbReference type="InterPro" id="IPR036249">
    <property type="entry name" value="Thioredoxin-like_sf"/>
</dbReference>
<keyword evidence="2" id="KW-0186">Copper</keyword>
<dbReference type="Proteomes" id="UP000193427">
    <property type="component" value="Chromosome"/>
</dbReference>
<evidence type="ECO:0000313" key="3">
    <source>
        <dbReference type="EMBL" id="ARN22677.1"/>
    </source>
</evidence>
<dbReference type="FunFam" id="3.40.30.10:FF:000013">
    <property type="entry name" value="Blast:Protein SCO1 homolog, mitochondrial"/>
    <property type="match status" value="1"/>
</dbReference>
<name>A0A1W6LEN8_9BURK</name>
<reference evidence="3 4" key="1">
    <citation type="submission" date="2016-04" db="EMBL/GenBank/DDBJ databases">
        <title>Complete genome sequence of natural rubber-degrading, novel Gram-negative bacterium, Rhizobacter gummiphilus strain NS21.</title>
        <authorList>
            <person name="Tabata M."/>
            <person name="Kasai D."/>
            <person name="Fukuda M."/>
        </authorList>
    </citation>
    <scope>NUCLEOTIDE SEQUENCE [LARGE SCALE GENOMIC DNA]</scope>
    <source>
        <strain evidence="3 4">NS21</strain>
    </source>
</reference>
<gene>
    <name evidence="3" type="ORF">A4W93_23715</name>
</gene>
<proteinExistence type="inferred from homology"/>
<dbReference type="PANTHER" id="PTHR12151:SF25">
    <property type="entry name" value="LINALOOL DEHYDRATASE_ISOMERASE DOMAIN-CONTAINING PROTEIN"/>
    <property type="match status" value="1"/>
</dbReference>
<comment type="similarity">
    <text evidence="1">Belongs to the SCO1/2 family.</text>
</comment>
<dbReference type="PROSITE" id="PS51352">
    <property type="entry name" value="THIOREDOXIN_2"/>
    <property type="match status" value="1"/>
</dbReference>
<organism evidence="3 4">
    <name type="scientific">Piscinibacter gummiphilus</name>
    <dbReference type="NCBI Taxonomy" id="946333"/>
    <lineage>
        <taxon>Bacteria</taxon>
        <taxon>Pseudomonadati</taxon>
        <taxon>Pseudomonadota</taxon>
        <taxon>Betaproteobacteria</taxon>
        <taxon>Burkholderiales</taxon>
        <taxon>Sphaerotilaceae</taxon>
        <taxon>Piscinibacter</taxon>
    </lineage>
</organism>
<dbReference type="RefSeq" id="WP_085752981.1">
    <property type="nucleotide sequence ID" value="NZ_BSPR01000018.1"/>
</dbReference>
<evidence type="ECO:0000313" key="4">
    <source>
        <dbReference type="Proteomes" id="UP000193427"/>
    </source>
</evidence>
<evidence type="ECO:0000256" key="2">
    <source>
        <dbReference type="ARBA" id="ARBA00023008"/>
    </source>
</evidence>
<dbReference type="SUPFAM" id="SSF52833">
    <property type="entry name" value="Thioredoxin-like"/>
    <property type="match status" value="1"/>
</dbReference>
<dbReference type="Pfam" id="PF02630">
    <property type="entry name" value="SCO1-SenC"/>
    <property type="match status" value="1"/>
</dbReference>
<dbReference type="InterPro" id="IPR013766">
    <property type="entry name" value="Thioredoxin_domain"/>
</dbReference>
<dbReference type="OrthoDB" id="9790194at2"/>
<dbReference type="PANTHER" id="PTHR12151">
    <property type="entry name" value="ELECTRON TRANSPORT PROTIN SCO1/SENC FAMILY MEMBER"/>
    <property type="match status" value="1"/>
</dbReference>
<dbReference type="STRING" id="946333.A4W93_23715"/>
<dbReference type="AlphaFoldDB" id="A0A1W6LEN8"/>